<sequence length="94" mass="9760">MSLPVGLLAGERLNMTFSCLPTSFTIKIKKTNSSLSMFGESSRLIKVSAKKKAKLSSVEQESLKRPIGVKAAKASAKSKGKGKSEGGADAGSAD</sequence>
<reference evidence="4 5" key="1">
    <citation type="submission" date="2019-11" db="EMBL/GenBank/DDBJ databases">
        <authorList>
            <person name="Jiao W.-B."/>
            <person name="Schneeberger K."/>
        </authorList>
    </citation>
    <scope>NUCLEOTIDE SEQUENCE [LARGE SCALE GENOMIC DNA]</scope>
    <source>
        <strain evidence="5">cv. An-1</strain>
        <strain evidence="6">cv. C24</strain>
    </source>
</reference>
<evidence type="ECO:0000313" key="2">
    <source>
        <dbReference type="Araport" id="AT2G06555"/>
    </source>
</evidence>
<accession>A0A654ES95</accession>
<evidence type="ECO:0000313" key="6">
    <source>
        <dbReference type="Proteomes" id="UP000434276"/>
    </source>
</evidence>
<protein>
    <submittedName>
        <fullName evidence="4">Uncharacterized protein</fullName>
    </submittedName>
</protein>
<dbReference type="AlphaFoldDB" id="A0A654ES95"/>
<dbReference type="EMBL" id="CACSHJ010000088">
    <property type="protein sequence ID" value="CAA0359151.1"/>
    <property type="molecule type" value="Genomic_DNA"/>
</dbReference>
<dbReference type="Araport" id="AT2G06555"/>
<evidence type="ECO:0000313" key="5">
    <source>
        <dbReference type="Proteomes" id="UP000426265"/>
    </source>
</evidence>
<dbReference type="GeneID" id="815214"/>
<dbReference type="EMBL" id="CACRSJ010000105">
    <property type="protein sequence ID" value="VYS52163.1"/>
    <property type="molecule type" value="Genomic_DNA"/>
</dbReference>
<dbReference type="ExpressionAtlas" id="A0A654ES95">
    <property type="expression patterns" value="baseline"/>
</dbReference>
<dbReference type="Proteomes" id="UP000434276">
    <property type="component" value="Unassembled WGS sequence"/>
</dbReference>
<evidence type="ECO:0000256" key="1">
    <source>
        <dbReference type="SAM" id="MobiDB-lite"/>
    </source>
</evidence>
<feature type="region of interest" description="Disordered" evidence="1">
    <location>
        <begin position="68"/>
        <end position="94"/>
    </location>
</feature>
<dbReference type="KEGG" id="ath:AT2G06555"/>
<organism evidence="4 5">
    <name type="scientific">Arabidopsis thaliana</name>
    <name type="common">Mouse-ear cress</name>
    <dbReference type="NCBI Taxonomy" id="3702"/>
    <lineage>
        <taxon>Eukaryota</taxon>
        <taxon>Viridiplantae</taxon>
        <taxon>Streptophyta</taxon>
        <taxon>Embryophyta</taxon>
        <taxon>Tracheophyta</taxon>
        <taxon>Spermatophyta</taxon>
        <taxon>Magnoliopsida</taxon>
        <taxon>eudicotyledons</taxon>
        <taxon>Gunneridae</taxon>
        <taxon>Pentapetalae</taxon>
        <taxon>rosids</taxon>
        <taxon>malvids</taxon>
        <taxon>Brassicales</taxon>
        <taxon>Brassicaceae</taxon>
        <taxon>Camelineae</taxon>
        <taxon>Arabidopsis</taxon>
    </lineage>
</organism>
<dbReference type="Proteomes" id="UP000426265">
    <property type="component" value="Unassembled WGS sequence"/>
</dbReference>
<name>A0A654ES95_ARATH</name>
<gene>
    <name evidence="2" type="ordered locus">At2g06555</name>
    <name evidence="4" type="ORF">AN1_LOCUS7625</name>
    <name evidence="3" type="ORF">C24_LOCUS7496</name>
</gene>
<proteinExistence type="predicted"/>
<dbReference type="RefSeq" id="NP_001189513.1">
    <property type="nucleotide sequence ID" value="NM_001202584.1"/>
</dbReference>
<evidence type="ECO:0000313" key="3">
    <source>
        <dbReference type="EMBL" id="CAA0359151.1"/>
    </source>
</evidence>
<evidence type="ECO:0000313" key="4">
    <source>
        <dbReference type="EMBL" id="VYS52163.1"/>
    </source>
</evidence>